<dbReference type="OrthoDB" id="3192509at2"/>
<dbReference type="AlphaFoldDB" id="A0A2S0WRV7"/>
<keyword evidence="1" id="KW-0808">Transferase</keyword>
<sequence length="205" mass="22660">MDDLLGRVRDLVTDDGRTIVGICGAPGSGKTTVAKRLASRLTADGVPAVRVPMDGFHLSDDVLRARGLLDVKGAPQTFDAYGFLALLARLRTETDHPVYAPGFERTLEQPIAAAIAVDPGVRVLVTEGNYLLDADDPWPLVREALDEVWFVDLDDDRRRARLVDRHVKFGKSRDEAQAWVDRVDEPNARRVIARRDTADLVIHEG</sequence>
<evidence type="ECO:0000313" key="1">
    <source>
        <dbReference type="EMBL" id="AWB93974.1"/>
    </source>
</evidence>
<keyword evidence="1" id="KW-0418">Kinase</keyword>
<evidence type="ECO:0000313" key="2">
    <source>
        <dbReference type="Proteomes" id="UP000244384"/>
    </source>
</evidence>
<accession>A0A5F2ESR4</accession>
<accession>A0A2S0WRV7</accession>
<dbReference type="KEGG" id="aez:C3E78_00910"/>
<dbReference type="EMBL" id="CP026952">
    <property type="protein sequence ID" value="AWB93974.1"/>
    <property type="molecule type" value="Genomic_DNA"/>
</dbReference>
<dbReference type="Gene3D" id="3.40.50.300">
    <property type="entry name" value="P-loop containing nucleotide triphosphate hydrolases"/>
    <property type="match status" value="1"/>
</dbReference>
<name>A0A2S0WRV7_9ACTN</name>
<proteinExistence type="predicted"/>
<dbReference type="RefSeq" id="WP_108580685.1">
    <property type="nucleotide sequence ID" value="NZ_CP026952.1"/>
</dbReference>
<organism evidence="1 2">
    <name type="scientific">Aeromicrobium chenweiae</name>
    <dbReference type="NCBI Taxonomy" id="2079793"/>
    <lineage>
        <taxon>Bacteria</taxon>
        <taxon>Bacillati</taxon>
        <taxon>Actinomycetota</taxon>
        <taxon>Actinomycetes</taxon>
        <taxon>Propionibacteriales</taxon>
        <taxon>Nocardioidaceae</taxon>
        <taxon>Aeromicrobium</taxon>
    </lineage>
</organism>
<protein>
    <submittedName>
        <fullName evidence="1">Nucleoside/nucleotide kinase family protein</fullName>
    </submittedName>
</protein>
<dbReference type="Proteomes" id="UP000244384">
    <property type="component" value="Chromosome"/>
</dbReference>
<keyword evidence="2" id="KW-1185">Reference proteome</keyword>
<dbReference type="PANTHER" id="PTHR10285">
    <property type="entry name" value="URIDINE KINASE"/>
    <property type="match status" value="1"/>
</dbReference>
<dbReference type="SUPFAM" id="SSF52540">
    <property type="entry name" value="P-loop containing nucleoside triphosphate hydrolases"/>
    <property type="match status" value="1"/>
</dbReference>
<dbReference type="GO" id="GO:0016301">
    <property type="term" value="F:kinase activity"/>
    <property type="evidence" value="ECO:0007669"/>
    <property type="project" value="UniProtKB-KW"/>
</dbReference>
<dbReference type="InterPro" id="IPR006083">
    <property type="entry name" value="PRK/URK"/>
</dbReference>
<dbReference type="GO" id="GO:0005524">
    <property type="term" value="F:ATP binding"/>
    <property type="evidence" value="ECO:0007669"/>
    <property type="project" value="InterPro"/>
</dbReference>
<gene>
    <name evidence="1" type="ORF">C3E78_00910</name>
</gene>
<reference evidence="2" key="1">
    <citation type="submission" date="2018-01" db="EMBL/GenBank/DDBJ databases">
        <authorList>
            <person name="Li J."/>
        </authorList>
    </citation>
    <scope>NUCLEOTIDE SEQUENCE [LARGE SCALE GENOMIC DNA]</scope>
    <source>
        <strain evidence="2">592</strain>
    </source>
</reference>
<dbReference type="InterPro" id="IPR027417">
    <property type="entry name" value="P-loop_NTPase"/>
</dbReference>
<dbReference type="Pfam" id="PF00485">
    <property type="entry name" value="PRK"/>
    <property type="match status" value="1"/>
</dbReference>
<dbReference type="NCBIfam" id="NF006743">
    <property type="entry name" value="PRK09270.1-2"/>
    <property type="match status" value="1"/>
</dbReference>